<accession>A0A645AS03</accession>
<name>A0A645AS03_9ZZZZ</name>
<dbReference type="AntiFam" id="ANF00129">
    <property type="entry name" value="Shadow ORF (opposite rpoB)"/>
</dbReference>
<sequence length="586" mass="63905">MGHVHVTHFEASALARQTARAKGRHAALVGDFGQRVGLVHELRQLRCAEEFLQSSRDRLGVDQVVRHQRLLFRLAQTFLHSLFDTCQTGAVLVFSQLTHATHAAIAQVVDVVDFALAVAQIHQNLHHGQDVFVVQHHRAGRAFATHLGVELHAAHARQVICVGVVEQTLEQRLHGVFRWRLAGAHHAVDGHAGSELVHGFVHTQRLRDVGALVQLVRVDALDFLHASGAQLLEQRFGQLIVGLGDDLTRVAVHNVAGDHAADQEVFGHAHVRSAGLLQFTGVACCDALVLGHNDLAGLVGDVETRHFALQAIGHEFHLRAAVHQAEVIVDEEVRQDGLGVQADGLQQNRDRHLAATVHAEIQHVLGIELEIEPRATVRNDASREQQLARAMGLALVVFEEHARRTVQLRHDHALGTVDDERALVGHQGHFAHVDLLLLHLLDHLGVGGRGFAVIDDQLHLGAHGRGKSQTTGLALSHVESRLGEVVLDKLHFNEAIVGHNGECGIEGGLQAVTGTFLGRGICLQKRGIGVTLHLQQIRHFEHTVTAAEALANPLALGVAVRGSLGHEISRQRHETGLRRLPYKAHL</sequence>
<evidence type="ECO:0008006" key="2">
    <source>
        <dbReference type="Google" id="ProtNLM"/>
    </source>
</evidence>
<organism evidence="1">
    <name type="scientific">bioreactor metagenome</name>
    <dbReference type="NCBI Taxonomy" id="1076179"/>
    <lineage>
        <taxon>unclassified sequences</taxon>
        <taxon>metagenomes</taxon>
        <taxon>ecological metagenomes</taxon>
    </lineage>
</organism>
<reference evidence="1" key="1">
    <citation type="submission" date="2019-08" db="EMBL/GenBank/DDBJ databases">
        <authorList>
            <person name="Kucharzyk K."/>
            <person name="Murdoch R.W."/>
            <person name="Higgins S."/>
            <person name="Loffler F."/>
        </authorList>
    </citation>
    <scope>NUCLEOTIDE SEQUENCE</scope>
</reference>
<dbReference type="AlphaFoldDB" id="A0A645AS03"/>
<evidence type="ECO:0000313" key="1">
    <source>
        <dbReference type="EMBL" id="MPM52374.1"/>
    </source>
</evidence>
<comment type="caution">
    <text evidence="1">The sequence shown here is derived from an EMBL/GenBank/DDBJ whole genome shotgun (WGS) entry which is preliminary data.</text>
</comment>
<protein>
    <recommendedName>
        <fullName evidence="2">NAD-specific glutamate dehydrogenase</fullName>
    </recommendedName>
</protein>
<proteinExistence type="predicted"/>
<dbReference type="EMBL" id="VSSQ01013831">
    <property type="protein sequence ID" value="MPM52374.1"/>
    <property type="molecule type" value="Genomic_DNA"/>
</dbReference>
<gene>
    <name evidence="1" type="ORF">SDC9_99133</name>
</gene>